<keyword evidence="6 9" id="KW-0812">Transmembrane</keyword>
<dbReference type="RefSeq" id="WP_013781723.1">
    <property type="nucleotide sequence ID" value="NC_015520.1"/>
</dbReference>
<feature type="transmembrane region" description="Helical" evidence="9">
    <location>
        <begin position="244"/>
        <end position="261"/>
    </location>
</feature>
<dbReference type="HOGENOM" id="CLU_056469_2_2_9"/>
<evidence type="ECO:0000256" key="7">
    <source>
        <dbReference type="ARBA" id="ARBA00022989"/>
    </source>
</evidence>
<feature type="transmembrane region" description="Helical" evidence="9">
    <location>
        <begin position="26"/>
        <end position="43"/>
    </location>
</feature>
<dbReference type="OrthoDB" id="8075495at2"/>
<dbReference type="PANTHER" id="PTHR34857:SF2">
    <property type="entry name" value="SLL0384 PROTEIN"/>
    <property type="match status" value="1"/>
</dbReference>
<gene>
    <name evidence="9" type="primary">ecfT</name>
    <name evidence="10" type="ordered locus">Mahau_2123</name>
</gene>
<feature type="transmembrane region" description="Helical" evidence="9">
    <location>
        <begin position="110"/>
        <end position="130"/>
    </location>
</feature>
<reference evidence="10 11" key="2">
    <citation type="journal article" date="2011" name="Stand. Genomic Sci.">
        <title>Complete genome sequence of Mahella australiensis type strain (50-1 BON).</title>
        <authorList>
            <person name="Sikorski J."/>
            <person name="Teshima H."/>
            <person name="Nolan M."/>
            <person name="Lucas S."/>
            <person name="Hammon N."/>
            <person name="Deshpande S."/>
            <person name="Cheng J.F."/>
            <person name="Pitluck S."/>
            <person name="Liolios K."/>
            <person name="Pagani I."/>
            <person name="Ivanova N."/>
            <person name="Huntemann M."/>
            <person name="Mavromatis K."/>
            <person name="Ovchinikova G."/>
            <person name="Pati A."/>
            <person name="Tapia R."/>
            <person name="Han C."/>
            <person name="Goodwin L."/>
            <person name="Chen A."/>
            <person name="Palaniappan K."/>
            <person name="Land M."/>
            <person name="Hauser L."/>
            <person name="Ngatchou-Djao O.D."/>
            <person name="Rohde M."/>
            <person name="Pukall R."/>
            <person name="Spring S."/>
            <person name="Abt B."/>
            <person name="Goker M."/>
            <person name="Detter J.C."/>
            <person name="Woyke T."/>
            <person name="Bristow J."/>
            <person name="Markowitz V."/>
            <person name="Hugenholtz P."/>
            <person name="Eisen J.A."/>
            <person name="Kyrpides N.C."/>
            <person name="Klenk H.P."/>
            <person name="Lapidus A."/>
        </authorList>
    </citation>
    <scope>NUCLEOTIDE SEQUENCE [LARGE SCALE GENOMIC DNA]</scope>
    <source>
        <strain evidence="11">DSM 15567 / CIP 107919 / 50-1 BON</strain>
    </source>
</reference>
<evidence type="ECO:0000256" key="4">
    <source>
        <dbReference type="ARBA" id="ARBA00022448"/>
    </source>
</evidence>
<dbReference type="InterPro" id="IPR024919">
    <property type="entry name" value="EcfT"/>
</dbReference>
<evidence type="ECO:0000256" key="2">
    <source>
        <dbReference type="ARBA" id="ARBA00005660"/>
    </source>
</evidence>
<proteinExistence type="inferred from homology"/>
<dbReference type="GO" id="GO:0005886">
    <property type="term" value="C:plasma membrane"/>
    <property type="evidence" value="ECO:0007669"/>
    <property type="project" value="UniProtKB-SubCell"/>
</dbReference>
<keyword evidence="4 9" id="KW-0813">Transport</keyword>
<evidence type="ECO:0000256" key="1">
    <source>
        <dbReference type="ARBA" id="ARBA00004651"/>
    </source>
</evidence>
<keyword evidence="7 9" id="KW-1133">Transmembrane helix</keyword>
<dbReference type="InterPro" id="IPR051611">
    <property type="entry name" value="ECF_transporter_component"/>
</dbReference>
<evidence type="ECO:0000256" key="5">
    <source>
        <dbReference type="ARBA" id="ARBA00022475"/>
    </source>
</evidence>
<evidence type="ECO:0000256" key="9">
    <source>
        <dbReference type="HAMAP-Rule" id="MF_01461"/>
    </source>
</evidence>
<evidence type="ECO:0000256" key="3">
    <source>
        <dbReference type="ARBA" id="ARBA00014042"/>
    </source>
</evidence>
<accession>F4A2V2</accession>
<organism evidence="10 11">
    <name type="scientific">Mahella australiensis (strain DSM 15567 / CIP 107919 / 50-1 BON)</name>
    <dbReference type="NCBI Taxonomy" id="697281"/>
    <lineage>
        <taxon>Bacteria</taxon>
        <taxon>Bacillati</taxon>
        <taxon>Bacillota</taxon>
        <taxon>Clostridia</taxon>
        <taxon>Thermoanaerobacterales</taxon>
        <taxon>Thermoanaerobacterales Family IV. Incertae Sedis</taxon>
        <taxon>Mahella</taxon>
    </lineage>
</organism>
<comment type="subunit">
    <text evidence="9">Forms a stable energy-coupling factor (ECF) transporter complex composed of 2 membrane-embedded substrate-binding proteins (S component), 2 ATP-binding proteins (A component) and 2 transmembrane proteins (T component).</text>
</comment>
<dbReference type="EMBL" id="CP002360">
    <property type="protein sequence ID" value="AEE97295.1"/>
    <property type="molecule type" value="Genomic_DNA"/>
</dbReference>
<dbReference type="GO" id="GO:0022857">
    <property type="term" value="F:transmembrane transporter activity"/>
    <property type="evidence" value="ECO:0007669"/>
    <property type="project" value="UniProtKB-UniRule"/>
</dbReference>
<sequence>MFNDITIGQYFPGNSVIHRLDPRSKLILTLAFIIWVFVLNEIWHYIFPAIYICTVIMLSGISVRYYLKGIKPLWPIIVLTLVINIFFTKGGPVLFNIGPLAVTQAGLNQAVLIALRLVFLIVGASVLTLTTSPVQLTDGIERLMSPLQTINFPVGELAMMMTIALRFIPTLLEETDRIMKAQMARGADFDTGNILDKAKSMVPLLVPLFISAFRRADELALAMEARCYRGGKGRTKFKILKFSRLDYGAVIFTAAIIIISVV</sequence>
<dbReference type="CDD" id="cd16914">
    <property type="entry name" value="EcfT"/>
    <property type="match status" value="1"/>
</dbReference>
<dbReference type="AlphaFoldDB" id="F4A2V2"/>
<name>F4A2V2_MAHA5</name>
<comment type="similarity">
    <text evidence="2 9">Belongs to the energy-coupling factor EcfT family.</text>
</comment>
<dbReference type="HAMAP" id="MF_01461">
    <property type="entry name" value="EcfT"/>
    <property type="match status" value="1"/>
</dbReference>
<keyword evidence="11" id="KW-1185">Reference proteome</keyword>
<dbReference type="eggNOG" id="COG0619">
    <property type="taxonomic scope" value="Bacteria"/>
</dbReference>
<dbReference type="PANTHER" id="PTHR34857">
    <property type="entry name" value="SLL0384 PROTEIN"/>
    <property type="match status" value="1"/>
</dbReference>
<evidence type="ECO:0000256" key="6">
    <source>
        <dbReference type="ARBA" id="ARBA00022692"/>
    </source>
</evidence>
<feature type="transmembrane region" description="Helical" evidence="9">
    <location>
        <begin position="73"/>
        <end position="98"/>
    </location>
</feature>
<dbReference type="Pfam" id="PF02361">
    <property type="entry name" value="CbiQ"/>
    <property type="match status" value="1"/>
</dbReference>
<dbReference type="STRING" id="697281.Mahau_2123"/>
<keyword evidence="5 9" id="KW-1003">Cell membrane</keyword>
<evidence type="ECO:0000313" key="10">
    <source>
        <dbReference type="EMBL" id="AEE97295.1"/>
    </source>
</evidence>
<dbReference type="KEGG" id="mas:Mahau_2123"/>
<keyword evidence="8 9" id="KW-0472">Membrane</keyword>
<comment type="function">
    <text evidence="9">Transmembrane (T) component of an energy-coupling factor (ECF) ABC-transporter complex. Unlike classic ABC transporters this ECF transporter provides the energy necessary to transport a number of different substrates.</text>
</comment>
<dbReference type="Proteomes" id="UP000008457">
    <property type="component" value="Chromosome"/>
</dbReference>
<dbReference type="InterPro" id="IPR003339">
    <property type="entry name" value="ABC/ECF_trnsptr_transmembrane"/>
</dbReference>
<feature type="transmembrane region" description="Helical" evidence="9">
    <location>
        <begin position="50"/>
        <end position="67"/>
    </location>
</feature>
<protein>
    <recommendedName>
        <fullName evidence="3 9">Energy-coupling factor transporter transmembrane protein EcfT</fullName>
        <shortName evidence="9">ECF transporter T component EcfT</shortName>
    </recommendedName>
</protein>
<comment type="subcellular location">
    <subcellularLocation>
        <location evidence="1 9">Cell membrane</location>
        <topology evidence="1 9">Multi-pass membrane protein</topology>
    </subcellularLocation>
</comment>
<reference evidence="11" key="1">
    <citation type="submission" date="2010-11" db="EMBL/GenBank/DDBJ databases">
        <title>The complete genome of Mahella australiensis DSM 15567.</title>
        <authorList>
            <consortium name="US DOE Joint Genome Institute (JGI-PGF)"/>
            <person name="Lucas S."/>
            <person name="Copeland A."/>
            <person name="Lapidus A."/>
            <person name="Bruce D."/>
            <person name="Goodwin L."/>
            <person name="Pitluck S."/>
            <person name="Kyrpides N."/>
            <person name="Mavromatis K."/>
            <person name="Pagani I."/>
            <person name="Ivanova N."/>
            <person name="Teshima H."/>
            <person name="Brettin T."/>
            <person name="Detter J.C."/>
            <person name="Han C."/>
            <person name="Tapia R."/>
            <person name="Land M."/>
            <person name="Hauser L."/>
            <person name="Markowitz V."/>
            <person name="Cheng J.-F."/>
            <person name="Hugenholtz P."/>
            <person name="Woyke T."/>
            <person name="Wu D."/>
            <person name="Spring S."/>
            <person name="Pukall R."/>
            <person name="Steenblock K."/>
            <person name="Schneider S."/>
            <person name="Klenk H.-P."/>
            <person name="Eisen J.A."/>
        </authorList>
    </citation>
    <scope>NUCLEOTIDE SEQUENCE [LARGE SCALE GENOMIC DNA]</scope>
    <source>
        <strain evidence="11">DSM 15567 / CIP 107919 / 50-1 BON</strain>
    </source>
</reference>
<evidence type="ECO:0000313" key="11">
    <source>
        <dbReference type="Proteomes" id="UP000008457"/>
    </source>
</evidence>
<evidence type="ECO:0000256" key="8">
    <source>
        <dbReference type="ARBA" id="ARBA00023136"/>
    </source>
</evidence>